<evidence type="ECO:0000256" key="7">
    <source>
        <dbReference type="ARBA" id="ARBA00023316"/>
    </source>
</evidence>
<dbReference type="EMBL" id="JAUJYN010000005">
    <property type="protein sequence ID" value="KAK1270005.1"/>
    <property type="molecule type" value="Genomic_DNA"/>
</dbReference>
<reference evidence="9" key="1">
    <citation type="journal article" date="2023" name="Nat. Commun.">
        <title>Diploid and tetraploid genomes of Acorus and the evolution of monocots.</title>
        <authorList>
            <person name="Ma L."/>
            <person name="Liu K.W."/>
            <person name="Li Z."/>
            <person name="Hsiao Y.Y."/>
            <person name="Qi Y."/>
            <person name="Fu T."/>
            <person name="Tang G.D."/>
            <person name="Zhang D."/>
            <person name="Sun W.H."/>
            <person name="Liu D.K."/>
            <person name="Li Y."/>
            <person name="Chen G.Z."/>
            <person name="Liu X.D."/>
            <person name="Liao X.Y."/>
            <person name="Jiang Y.T."/>
            <person name="Yu X."/>
            <person name="Hao Y."/>
            <person name="Huang J."/>
            <person name="Zhao X.W."/>
            <person name="Ke S."/>
            <person name="Chen Y.Y."/>
            <person name="Wu W.L."/>
            <person name="Hsu J.L."/>
            <person name="Lin Y.F."/>
            <person name="Huang M.D."/>
            <person name="Li C.Y."/>
            <person name="Huang L."/>
            <person name="Wang Z.W."/>
            <person name="Zhao X."/>
            <person name="Zhong W.Y."/>
            <person name="Peng D.H."/>
            <person name="Ahmad S."/>
            <person name="Lan S."/>
            <person name="Zhang J.S."/>
            <person name="Tsai W.C."/>
            <person name="Van de Peer Y."/>
            <person name="Liu Z.J."/>
        </authorList>
    </citation>
    <scope>NUCLEOTIDE SEQUENCE</scope>
    <source>
        <strain evidence="9">SCP</strain>
    </source>
</reference>
<evidence type="ECO:0000256" key="4">
    <source>
        <dbReference type="ARBA" id="ARBA00022525"/>
    </source>
</evidence>
<evidence type="ECO:0000313" key="9">
    <source>
        <dbReference type="EMBL" id="KAK1270005.1"/>
    </source>
</evidence>
<protein>
    <submittedName>
        <fullName evidence="9">Uncharacterized protein</fullName>
    </submittedName>
</protein>
<proteinExistence type="inferred from homology"/>
<evidence type="ECO:0000256" key="1">
    <source>
        <dbReference type="ARBA" id="ARBA00004191"/>
    </source>
</evidence>
<evidence type="ECO:0000313" key="10">
    <source>
        <dbReference type="Proteomes" id="UP001179952"/>
    </source>
</evidence>
<dbReference type="GO" id="GO:0071555">
    <property type="term" value="P:cell wall organization"/>
    <property type="evidence" value="ECO:0007669"/>
    <property type="project" value="UniProtKB-KW"/>
</dbReference>
<keyword evidence="6 8" id="KW-0326">Glycosidase</keyword>
<dbReference type="InterPro" id="IPR000743">
    <property type="entry name" value="Glyco_hydro_28"/>
</dbReference>
<comment type="subcellular location">
    <subcellularLocation>
        <location evidence="1">Secreted</location>
        <location evidence="1">Cell wall</location>
    </subcellularLocation>
</comment>
<dbReference type="InterPro" id="IPR011050">
    <property type="entry name" value="Pectin_lyase_fold/virulence"/>
</dbReference>
<sequence>MVKTAVFTGTQNGLKIKTWGRPSDSYVKGVVFEHAMMQNVQNPIIITQNYCPGNKNCPDQYSRVKISEVTYNDVRGSSTMPVVVNFDYSPTRPCSGIGLHDIQLTCNNGPARAFCKHAGGSIAGDVVPPSCLRF</sequence>
<name>A0AAV9B0N5_ACOGR</name>
<comment type="similarity">
    <text evidence="2 8">Belongs to the glycosyl hydrolase 28 family.</text>
</comment>
<evidence type="ECO:0000256" key="5">
    <source>
        <dbReference type="ARBA" id="ARBA00022801"/>
    </source>
</evidence>
<dbReference type="AlphaFoldDB" id="A0AAV9B0N5"/>
<reference evidence="9" key="2">
    <citation type="submission" date="2023-06" db="EMBL/GenBank/DDBJ databases">
        <authorList>
            <person name="Ma L."/>
            <person name="Liu K.-W."/>
            <person name="Li Z."/>
            <person name="Hsiao Y.-Y."/>
            <person name="Qi Y."/>
            <person name="Fu T."/>
            <person name="Tang G."/>
            <person name="Zhang D."/>
            <person name="Sun W.-H."/>
            <person name="Liu D.-K."/>
            <person name="Li Y."/>
            <person name="Chen G.-Z."/>
            <person name="Liu X.-D."/>
            <person name="Liao X.-Y."/>
            <person name="Jiang Y.-T."/>
            <person name="Yu X."/>
            <person name="Hao Y."/>
            <person name="Huang J."/>
            <person name="Zhao X.-W."/>
            <person name="Ke S."/>
            <person name="Chen Y.-Y."/>
            <person name="Wu W.-L."/>
            <person name="Hsu J.-L."/>
            <person name="Lin Y.-F."/>
            <person name="Huang M.-D."/>
            <person name="Li C.-Y."/>
            <person name="Huang L."/>
            <person name="Wang Z.-W."/>
            <person name="Zhao X."/>
            <person name="Zhong W.-Y."/>
            <person name="Peng D.-H."/>
            <person name="Ahmad S."/>
            <person name="Lan S."/>
            <person name="Zhang J.-S."/>
            <person name="Tsai W.-C."/>
            <person name="Van De Peer Y."/>
            <person name="Liu Z.-J."/>
        </authorList>
    </citation>
    <scope>NUCLEOTIDE SEQUENCE</scope>
    <source>
        <strain evidence="9">SCP</strain>
        <tissue evidence="9">Leaves</tissue>
    </source>
</reference>
<evidence type="ECO:0000256" key="8">
    <source>
        <dbReference type="RuleBase" id="RU361169"/>
    </source>
</evidence>
<evidence type="ECO:0000256" key="2">
    <source>
        <dbReference type="ARBA" id="ARBA00008834"/>
    </source>
</evidence>
<organism evidence="9 10">
    <name type="scientific">Acorus gramineus</name>
    <name type="common">Dwarf sweet flag</name>
    <dbReference type="NCBI Taxonomy" id="55184"/>
    <lineage>
        <taxon>Eukaryota</taxon>
        <taxon>Viridiplantae</taxon>
        <taxon>Streptophyta</taxon>
        <taxon>Embryophyta</taxon>
        <taxon>Tracheophyta</taxon>
        <taxon>Spermatophyta</taxon>
        <taxon>Magnoliopsida</taxon>
        <taxon>Liliopsida</taxon>
        <taxon>Acoraceae</taxon>
        <taxon>Acorus</taxon>
    </lineage>
</organism>
<dbReference type="PANTHER" id="PTHR31375">
    <property type="match status" value="1"/>
</dbReference>
<dbReference type="InterPro" id="IPR012334">
    <property type="entry name" value="Pectin_lyas_fold"/>
</dbReference>
<keyword evidence="7" id="KW-0961">Cell wall biogenesis/degradation</keyword>
<keyword evidence="10" id="KW-1185">Reference proteome</keyword>
<keyword evidence="3" id="KW-0134">Cell wall</keyword>
<gene>
    <name evidence="9" type="ORF">QJS04_geneDACA006170</name>
</gene>
<dbReference type="GO" id="GO:0005975">
    <property type="term" value="P:carbohydrate metabolic process"/>
    <property type="evidence" value="ECO:0007669"/>
    <property type="project" value="InterPro"/>
</dbReference>
<dbReference type="SUPFAM" id="SSF51126">
    <property type="entry name" value="Pectin lyase-like"/>
    <property type="match status" value="1"/>
</dbReference>
<dbReference type="Pfam" id="PF00295">
    <property type="entry name" value="Glyco_hydro_28"/>
    <property type="match status" value="1"/>
</dbReference>
<dbReference type="Gene3D" id="2.160.20.10">
    <property type="entry name" value="Single-stranded right-handed beta-helix, Pectin lyase-like"/>
    <property type="match status" value="1"/>
</dbReference>
<dbReference type="Proteomes" id="UP001179952">
    <property type="component" value="Unassembled WGS sequence"/>
</dbReference>
<evidence type="ECO:0000256" key="6">
    <source>
        <dbReference type="ARBA" id="ARBA00023295"/>
    </source>
</evidence>
<accession>A0AAV9B0N5</accession>
<evidence type="ECO:0000256" key="3">
    <source>
        <dbReference type="ARBA" id="ARBA00022512"/>
    </source>
</evidence>
<comment type="caution">
    <text evidence="9">The sequence shown here is derived from an EMBL/GenBank/DDBJ whole genome shotgun (WGS) entry which is preliminary data.</text>
</comment>
<dbReference type="GO" id="GO:0004650">
    <property type="term" value="F:polygalacturonase activity"/>
    <property type="evidence" value="ECO:0007669"/>
    <property type="project" value="InterPro"/>
</dbReference>
<keyword evidence="5 8" id="KW-0378">Hydrolase</keyword>
<keyword evidence="4" id="KW-0964">Secreted</keyword>